<evidence type="ECO:0000313" key="10">
    <source>
        <dbReference type="EMBL" id="EFE36628.1"/>
    </source>
</evidence>
<feature type="domain" description="Enhancer of polycomb-like N-terminal" evidence="9">
    <location>
        <begin position="7"/>
        <end position="147"/>
    </location>
</feature>
<sequence length="601" mass="68592">MMRATRPKKLTPKQPIPIFREDQIDLTEDDPQTTLQSIETGVEKAEETEFHLQAAINATAFGNAAQTHIPTPETVQSSVQYDTLYRPVFSQPATYIRFSSTVEDCSGCGYNLVEEDDVALKIMNQKRDASTQCTEDQFEEVMSFFEETAQAKQPFAAVDNPPVVSYPEMEECFDGMIHEKLRPFVRDIYESWKSRRTASGNRPLQPTLKVSRPAQACRETFADILLQFETGQDTDDGDPYVCFRRREVRLARKTRGRDAQSAEKLRRLRKELEDARTLIAMVQQRELGRKEVFAAERQLFMQRCEVKEMKRKLGIKDDDEDLINQKVKPTTDVLGFCFSITDSDVQPKKKPTEVPVIQRPNVPQLRVPSRSTGQLGEDLQLLEDVQADKENDILREIKQNVAKHAKWNEGYVDITRAPLTPTTPQGFEAEFRPAITHEYLPTPPTSETSERMRDIHSGPSLETQWSALRQSSPSEDDSCRPTPSFRRRVGRGGRVLIDRRNLALRNKDGVDPIKLDRFKYDRDDDDMDIVYEKDEFDIQIMQHRAYLSAKARDQAITQAQLQAQQQAHGQQVPNGRRLPGAPPTPSHNNVNPNSSNIAQKA</sequence>
<evidence type="ECO:0000256" key="7">
    <source>
        <dbReference type="RuleBase" id="RU361124"/>
    </source>
</evidence>
<dbReference type="eggNOG" id="KOG2261">
    <property type="taxonomic scope" value="Eukaryota"/>
</dbReference>
<dbReference type="Pfam" id="PF10513">
    <property type="entry name" value="EPL1"/>
    <property type="match status" value="1"/>
</dbReference>
<evidence type="ECO:0000259" key="9">
    <source>
        <dbReference type="Pfam" id="PF10513"/>
    </source>
</evidence>
<dbReference type="OMA" id="HIKWNEG"/>
<feature type="compositionally biased region" description="Low complexity" evidence="8">
    <location>
        <begin position="562"/>
        <end position="571"/>
    </location>
</feature>
<evidence type="ECO:0000256" key="3">
    <source>
        <dbReference type="ARBA" id="ARBA00023015"/>
    </source>
</evidence>
<dbReference type="InterPro" id="IPR024943">
    <property type="entry name" value="Enhancer_polycomb"/>
</dbReference>
<dbReference type="GeneID" id="9524380"/>
<comment type="subcellular location">
    <subcellularLocation>
        <location evidence="1 7">Nucleus</location>
    </subcellularLocation>
</comment>
<dbReference type="EMBL" id="ABSU01000001">
    <property type="protein sequence ID" value="EFE36628.1"/>
    <property type="molecule type" value="Genomic_DNA"/>
</dbReference>
<evidence type="ECO:0000313" key="11">
    <source>
        <dbReference type="Proteomes" id="UP000008866"/>
    </source>
</evidence>
<dbReference type="GO" id="GO:0005634">
    <property type="term" value="C:nucleus"/>
    <property type="evidence" value="ECO:0007669"/>
    <property type="project" value="UniProtKB-SubCell"/>
</dbReference>
<keyword evidence="3 7" id="KW-0805">Transcription regulation</keyword>
<dbReference type="HOGENOM" id="CLU_010580_1_0_1"/>
<accession>D4AIQ5</accession>
<dbReference type="Proteomes" id="UP000008866">
    <property type="component" value="Unassembled WGS sequence"/>
</dbReference>
<evidence type="ECO:0000256" key="8">
    <source>
        <dbReference type="SAM" id="MobiDB-lite"/>
    </source>
</evidence>
<keyword evidence="4 7" id="KW-0804">Transcription</keyword>
<feature type="compositionally biased region" description="Low complexity" evidence="8">
    <location>
        <begin position="586"/>
        <end position="601"/>
    </location>
</feature>
<evidence type="ECO:0000256" key="1">
    <source>
        <dbReference type="ARBA" id="ARBA00004123"/>
    </source>
</evidence>
<comment type="caution">
    <text evidence="10">The sequence shown here is derived from an EMBL/GenBank/DDBJ whole genome shotgun (WGS) entry which is preliminary data.</text>
</comment>
<evidence type="ECO:0000256" key="6">
    <source>
        <dbReference type="ARBA" id="ARBA00025513"/>
    </source>
</evidence>
<name>D4AIQ5_ARTBC</name>
<dbReference type="STRING" id="663331.D4AIQ5"/>
<proteinExistence type="inferred from homology"/>
<gene>
    <name evidence="10" type="ORF">ARB_04151</name>
</gene>
<keyword evidence="11" id="KW-1185">Reference proteome</keyword>
<dbReference type="RefSeq" id="XP_003017273.1">
    <property type="nucleotide sequence ID" value="XM_003017227.1"/>
</dbReference>
<keyword evidence="5 7" id="KW-0539">Nucleus</keyword>
<dbReference type="GO" id="GO:0035267">
    <property type="term" value="C:NuA4 histone acetyltransferase complex"/>
    <property type="evidence" value="ECO:0007669"/>
    <property type="project" value="InterPro"/>
</dbReference>
<comment type="similarity">
    <text evidence="2 7">Belongs to the enhancer of polycomb family.</text>
</comment>
<protein>
    <recommendedName>
        <fullName evidence="7">Enhancer of polycomb-like protein</fullName>
    </recommendedName>
</protein>
<dbReference type="KEGG" id="abe:ARB_04151"/>
<dbReference type="InterPro" id="IPR019542">
    <property type="entry name" value="Enhancer_polycomb-like_N"/>
</dbReference>
<evidence type="ECO:0000256" key="2">
    <source>
        <dbReference type="ARBA" id="ARBA00008035"/>
    </source>
</evidence>
<dbReference type="PANTHER" id="PTHR14898">
    <property type="entry name" value="ENHANCER OF POLYCOMB"/>
    <property type="match status" value="1"/>
</dbReference>
<organism evidence="10 11">
    <name type="scientific">Arthroderma benhamiae (strain ATCC MYA-4681 / CBS 112371)</name>
    <name type="common">Trichophyton mentagrophytes</name>
    <dbReference type="NCBI Taxonomy" id="663331"/>
    <lineage>
        <taxon>Eukaryota</taxon>
        <taxon>Fungi</taxon>
        <taxon>Dikarya</taxon>
        <taxon>Ascomycota</taxon>
        <taxon>Pezizomycotina</taxon>
        <taxon>Eurotiomycetes</taxon>
        <taxon>Eurotiomycetidae</taxon>
        <taxon>Onygenales</taxon>
        <taxon>Arthrodermataceae</taxon>
        <taxon>Trichophyton</taxon>
    </lineage>
</organism>
<evidence type="ECO:0000256" key="5">
    <source>
        <dbReference type="ARBA" id="ARBA00023242"/>
    </source>
</evidence>
<comment type="function">
    <text evidence="6">Component of the NuA4 histone acetyltransferase complex which is involved in transcriptional activation of selected genes principally by acetylation of nucleosomal histone H4 and H2A. The NuA4 complex is also involved in DNA repair. Involved in gene silencing by neighboring heterochromatin, blockage of the silencing spreading along the chromosome, and required for cell cycle progression through G2/M.</text>
</comment>
<dbReference type="GO" id="GO:0006357">
    <property type="term" value="P:regulation of transcription by RNA polymerase II"/>
    <property type="evidence" value="ECO:0007669"/>
    <property type="project" value="InterPro"/>
</dbReference>
<feature type="region of interest" description="Disordered" evidence="8">
    <location>
        <begin position="562"/>
        <end position="601"/>
    </location>
</feature>
<dbReference type="AlphaFoldDB" id="D4AIQ5"/>
<reference evidence="11" key="1">
    <citation type="journal article" date="2011" name="Genome Biol.">
        <title>Comparative and functional genomics provide insights into the pathogenicity of dermatophytic fungi.</title>
        <authorList>
            <person name="Burmester A."/>
            <person name="Shelest E."/>
            <person name="Gloeckner G."/>
            <person name="Heddergott C."/>
            <person name="Schindler S."/>
            <person name="Staib P."/>
            <person name="Heidel A."/>
            <person name="Felder M."/>
            <person name="Petzold A."/>
            <person name="Szafranski K."/>
            <person name="Feuermann M."/>
            <person name="Pedruzzi I."/>
            <person name="Priebe S."/>
            <person name="Groth M."/>
            <person name="Winkler R."/>
            <person name="Li W."/>
            <person name="Kniemeyer O."/>
            <person name="Schroeckh V."/>
            <person name="Hertweck C."/>
            <person name="Hube B."/>
            <person name="White T.C."/>
            <person name="Platzer M."/>
            <person name="Guthke R."/>
            <person name="Heitman J."/>
            <person name="Woestemeyer J."/>
            <person name="Zipfel P.F."/>
            <person name="Monod M."/>
            <person name="Brakhage A.A."/>
        </authorList>
    </citation>
    <scope>NUCLEOTIDE SEQUENCE [LARGE SCALE GENOMIC DNA]</scope>
    <source>
        <strain evidence="11">ATCC MYA-4681 / CBS 112371</strain>
    </source>
</reference>
<evidence type="ECO:0000256" key="4">
    <source>
        <dbReference type="ARBA" id="ARBA00023163"/>
    </source>
</evidence>